<keyword evidence="2" id="KW-1185">Reference proteome</keyword>
<feature type="non-terminal residue" evidence="1">
    <location>
        <position position="171"/>
    </location>
</feature>
<accession>A0ABN8IUM3</accession>
<proteinExistence type="predicted"/>
<dbReference type="Proteomes" id="UP000837857">
    <property type="component" value="Chromosome 4"/>
</dbReference>
<name>A0ABN8IUM3_9NEOP</name>
<evidence type="ECO:0000313" key="2">
    <source>
        <dbReference type="Proteomes" id="UP000837857"/>
    </source>
</evidence>
<evidence type="ECO:0000313" key="1">
    <source>
        <dbReference type="EMBL" id="CAH2067059.1"/>
    </source>
</evidence>
<reference evidence="1" key="1">
    <citation type="submission" date="2022-03" db="EMBL/GenBank/DDBJ databases">
        <authorList>
            <person name="Martin H S."/>
        </authorList>
    </citation>
    <scope>NUCLEOTIDE SEQUENCE</scope>
</reference>
<sequence>MRPFLRRAKGVVTFGAAISIKRVVPISHQRRSNLGCRGDTFRPACEETVGGGRGVTTGPLTDQSAKLTEAFNIPVPRHFTTLIVRKIENYSADWKHSNCIRWMIFGSGGSSKASGGSLAALLLSQHHRAPPNPFAFFARRLRLTPSAPAREGPTPVYTKLVSRAFPRRFII</sequence>
<gene>
    <name evidence="1" type="ORF">IPOD504_LOCUS13707</name>
</gene>
<protein>
    <submittedName>
        <fullName evidence="1">Uncharacterized protein</fullName>
    </submittedName>
</protein>
<dbReference type="EMBL" id="OW152816">
    <property type="protein sequence ID" value="CAH2067059.1"/>
    <property type="molecule type" value="Genomic_DNA"/>
</dbReference>
<organism evidence="1 2">
    <name type="scientific">Iphiclides podalirius</name>
    <name type="common">scarce swallowtail</name>
    <dbReference type="NCBI Taxonomy" id="110791"/>
    <lineage>
        <taxon>Eukaryota</taxon>
        <taxon>Metazoa</taxon>
        <taxon>Ecdysozoa</taxon>
        <taxon>Arthropoda</taxon>
        <taxon>Hexapoda</taxon>
        <taxon>Insecta</taxon>
        <taxon>Pterygota</taxon>
        <taxon>Neoptera</taxon>
        <taxon>Endopterygota</taxon>
        <taxon>Lepidoptera</taxon>
        <taxon>Glossata</taxon>
        <taxon>Ditrysia</taxon>
        <taxon>Papilionoidea</taxon>
        <taxon>Papilionidae</taxon>
        <taxon>Papilioninae</taxon>
        <taxon>Iphiclides</taxon>
    </lineage>
</organism>